<feature type="transmembrane region" description="Helical" evidence="10">
    <location>
        <begin position="138"/>
        <end position="153"/>
    </location>
</feature>
<accession>E0XQK0</accession>
<dbReference type="AlphaFoldDB" id="E0XQK0"/>
<keyword evidence="6" id="KW-1003">Cell membrane</keyword>
<evidence type="ECO:0000256" key="6">
    <source>
        <dbReference type="ARBA" id="ARBA00022475"/>
    </source>
</evidence>
<dbReference type="PANTHER" id="PTHR36122">
    <property type="entry name" value="NICOTINAMIDE RIBOSIDE TRANSPORTER PNUC"/>
    <property type="match status" value="1"/>
</dbReference>
<evidence type="ECO:0000256" key="3">
    <source>
        <dbReference type="ARBA" id="ARBA00006669"/>
    </source>
</evidence>
<evidence type="ECO:0000313" key="11">
    <source>
        <dbReference type="EMBL" id="ADI16691.1"/>
    </source>
</evidence>
<keyword evidence="5" id="KW-0813">Transport</keyword>
<dbReference type="Pfam" id="PF04973">
    <property type="entry name" value="NMN_transporter"/>
    <property type="match status" value="1"/>
</dbReference>
<feature type="transmembrane region" description="Helical" evidence="10">
    <location>
        <begin position="50"/>
        <end position="67"/>
    </location>
</feature>
<comment type="subcellular location">
    <subcellularLocation>
        <location evidence="2">Cell membrane</location>
        <topology evidence="2">Multi-pass membrane protein</topology>
    </subcellularLocation>
</comment>
<feature type="transmembrane region" description="Helical" evidence="10">
    <location>
        <begin position="159"/>
        <end position="178"/>
    </location>
</feature>
<keyword evidence="8 10" id="KW-1133">Transmembrane helix</keyword>
<keyword evidence="9 10" id="KW-0472">Membrane</keyword>
<evidence type="ECO:0000256" key="4">
    <source>
        <dbReference type="ARBA" id="ARBA00017522"/>
    </source>
</evidence>
<evidence type="ECO:0000256" key="2">
    <source>
        <dbReference type="ARBA" id="ARBA00004651"/>
    </source>
</evidence>
<evidence type="ECO:0000256" key="1">
    <source>
        <dbReference type="ARBA" id="ARBA00002672"/>
    </source>
</evidence>
<evidence type="ECO:0000256" key="5">
    <source>
        <dbReference type="ARBA" id="ARBA00022448"/>
    </source>
</evidence>
<protein>
    <recommendedName>
        <fullName evidence="4">Nicotinamide riboside transporter PnuC</fullName>
    </recommendedName>
</protein>
<dbReference type="GO" id="GO:0034257">
    <property type="term" value="F:nicotinamide riboside transmembrane transporter activity"/>
    <property type="evidence" value="ECO:0007669"/>
    <property type="project" value="InterPro"/>
</dbReference>
<reference evidence="11" key="1">
    <citation type="journal article" date="2011" name="Environ. Microbiol.">
        <title>Time-series analyses of Monterey Bay coastal microbial picoplankton using a 'genome proxy' microarray.</title>
        <authorList>
            <person name="Rich V.I."/>
            <person name="Pham V.D."/>
            <person name="Eppley J."/>
            <person name="Shi Y."/>
            <person name="DeLong E.F."/>
        </authorList>
    </citation>
    <scope>NUCLEOTIDE SEQUENCE</scope>
</reference>
<feature type="transmembrane region" description="Helical" evidence="10">
    <location>
        <begin position="87"/>
        <end position="107"/>
    </location>
</feature>
<evidence type="ECO:0000256" key="9">
    <source>
        <dbReference type="ARBA" id="ARBA00023136"/>
    </source>
</evidence>
<dbReference type="InterPro" id="IPR006419">
    <property type="entry name" value="NMN_transpt_PnuC"/>
</dbReference>
<feature type="transmembrane region" description="Helical" evidence="10">
    <location>
        <begin position="25"/>
        <end position="44"/>
    </location>
</feature>
<proteinExistence type="inferred from homology"/>
<dbReference type="NCBIfam" id="TIGR01528">
    <property type="entry name" value="NMN_trans_PnuC"/>
    <property type="match status" value="1"/>
</dbReference>
<evidence type="ECO:0000256" key="8">
    <source>
        <dbReference type="ARBA" id="ARBA00022989"/>
    </source>
</evidence>
<comment type="function">
    <text evidence="1">Required for nicotinamide riboside transport across the inner membrane.</text>
</comment>
<keyword evidence="7 10" id="KW-0812">Transmembrane</keyword>
<dbReference type="EMBL" id="GU474844">
    <property type="protein sequence ID" value="ADI16691.1"/>
    <property type="molecule type" value="Genomic_DNA"/>
</dbReference>
<organism evidence="11">
    <name type="scientific">uncultured gamma proteobacterium HF0010_05D02</name>
    <dbReference type="NCBI Taxonomy" id="710978"/>
    <lineage>
        <taxon>Bacteria</taxon>
        <taxon>Pseudomonadati</taxon>
        <taxon>Pseudomonadota</taxon>
        <taxon>Gammaproteobacteria</taxon>
        <taxon>environmental samples</taxon>
    </lineage>
</organism>
<evidence type="ECO:0000256" key="7">
    <source>
        <dbReference type="ARBA" id="ARBA00022692"/>
    </source>
</evidence>
<dbReference type="GO" id="GO:0005886">
    <property type="term" value="C:plasma membrane"/>
    <property type="evidence" value="ECO:0007669"/>
    <property type="project" value="UniProtKB-SubCell"/>
</dbReference>
<sequence length="186" mass="20585">MNPLETTAVGLALAYIALAMRQSRLCWVAAIISAAIYIAIFIEVKLYMEAGLQLVYIAMAIVGWIFWGRDDSDEALAVTTRPLQFHFIAISGIASAAAGTGFLLSHFTDAARPYVDSTTTVAAIVCTWMVTQKILENWLYWIVINSVSVWLFMDRGLDLTSGLFGLYAALSVVGYFTWRRSLPQQT</sequence>
<name>E0XQK0_9GAMM</name>
<evidence type="ECO:0000256" key="10">
    <source>
        <dbReference type="SAM" id="Phobius"/>
    </source>
</evidence>
<dbReference type="PANTHER" id="PTHR36122:SF2">
    <property type="entry name" value="NICOTINAMIDE RIBOSIDE TRANSPORTER PNUC"/>
    <property type="match status" value="1"/>
</dbReference>
<comment type="similarity">
    <text evidence="3">Belongs to the nicotinamide ribonucleoside (NR) uptake permease (TC 4.B.1) family.</text>
</comment>